<dbReference type="EMBL" id="JABBMI010000112">
    <property type="protein sequence ID" value="NMK55636.1"/>
    <property type="molecule type" value="Genomic_DNA"/>
</dbReference>
<protein>
    <recommendedName>
        <fullName evidence="4">Phage protein</fullName>
    </recommendedName>
</protein>
<gene>
    <name evidence="2" type="ORF">HHM24_13020</name>
</gene>
<feature type="region of interest" description="Disordered" evidence="1">
    <location>
        <begin position="87"/>
        <end position="109"/>
    </location>
</feature>
<dbReference type="RefSeq" id="WP_141497688.1">
    <property type="nucleotide sequence ID" value="NZ_CP098816.1"/>
</dbReference>
<accession>A0ABX1STH0</accession>
<proteinExistence type="predicted"/>
<sequence>MAHEVVNRTERIILVQINVETKQERGLYKDKYGGGFQPSTNTMNATDFETQEEAEKVSQTLNMLYDMTNSDFKSHVVREVVERTFLDDGAKDVDSDGTTNAKDETTNEN</sequence>
<evidence type="ECO:0000313" key="2">
    <source>
        <dbReference type="EMBL" id="NMK55636.1"/>
    </source>
</evidence>
<keyword evidence="3" id="KW-1185">Reference proteome</keyword>
<reference evidence="2 3" key="1">
    <citation type="submission" date="2020-04" db="EMBL/GenBank/DDBJ databases">
        <title>The Epidemiology and Molecular Characteristics of Linezolid-Resistant Staphylococcus capitis in Huashan Hospital, Shanghai.</title>
        <authorList>
            <person name="Ding L."/>
            <person name="Li P."/>
            <person name="Yang Y."/>
            <person name="Lin D."/>
            <person name="Xu X."/>
        </authorList>
    </citation>
    <scope>NUCLEOTIDE SEQUENCE [LARGE SCALE GENOMIC DNA]</scope>
    <source>
        <strain evidence="2 3">17-84</strain>
    </source>
</reference>
<comment type="caution">
    <text evidence="2">The sequence shown here is derived from an EMBL/GenBank/DDBJ whole genome shotgun (WGS) entry which is preliminary data.</text>
</comment>
<dbReference type="Proteomes" id="UP000538955">
    <property type="component" value="Unassembled WGS sequence"/>
</dbReference>
<evidence type="ECO:0000313" key="3">
    <source>
        <dbReference type="Proteomes" id="UP000538955"/>
    </source>
</evidence>
<evidence type="ECO:0000256" key="1">
    <source>
        <dbReference type="SAM" id="MobiDB-lite"/>
    </source>
</evidence>
<evidence type="ECO:0008006" key="4">
    <source>
        <dbReference type="Google" id="ProtNLM"/>
    </source>
</evidence>
<name>A0ABX1STH0_STACP</name>
<organism evidence="2 3">
    <name type="scientific">Staphylococcus capitis</name>
    <dbReference type="NCBI Taxonomy" id="29388"/>
    <lineage>
        <taxon>Bacteria</taxon>
        <taxon>Bacillati</taxon>
        <taxon>Bacillota</taxon>
        <taxon>Bacilli</taxon>
        <taxon>Bacillales</taxon>
        <taxon>Staphylococcaceae</taxon>
        <taxon>Staphylococcus</taxon>
    </lineage>
</organism>